<keyword evidence="1" id="KW-0472">Membrane</keyword>
<feature type="transmembrane region" description="Helical" evidence="1">
    <location>
        <begin position="149"/>
        <end position="172"/>
    </location>
</feature>
<keyword evidence="1" id="KW-1133">Transmembrane helix</keyword>
<feature type="transmembrane region" description="Helical" evidence="1">
    <location>
        <begin position="236"/>
        <end position="255"/>
    </location>
</feature>
<accession>A0A1H6RJ51</accession>
<name>A0A1H6RJ51_9GAMM</name>
<keyword evidence="1" id="KW-0812">Transmembrane</keyword>
<feature type="transmembrane region" description="Helical" evidence="1">
    <location>
        <begin position="178"/>
        <end position="198"/>
    </location>
</feature>
<dbReference type="OrthoDB" id="5457281at2"/>
<feature type="transmembrane region" description="Helical" evidence="1">
    <location>
        <begin position="28"/>
        <end position="47"/>
    </location>
</feature>
<feature type="transmembrane region" description="Helical" evidence="1">
    <location>
        <begin position="6"/>
        <end position="21"/>
    </location>
</feature>
<feature type="transmembrane region" description="Helical" evidence="1">
    <location>
        <begin position="118"/>
        <end position="137"/>
    </location>
</feature>
<feature type="transmembrane region" description="Helical" evidence="1">
    <location>
        <begin position="94"/>
        <end position="112"/>
    </location>
</feature>
<dbReference type="RefSeq" id="WP_093308962.1">
    <property type="nucleotide sequence ID" value="NZ_FNYH01000004.1"/>
</dbReference>
<dbReference type="AlphaFoldDB" id="A0A1H6RJ51"/>
<dbReference type="STRING" id="64971.SAMN05421831_10487"/>
<keyword evidence="3" id="KW-1185">Reference proteome</keyword>
<feature type="transmembrane region" description="Helical" evidence="1">
    <location>
        <begin position="59"/>
        <end position="82"/>
    </location>
</feature>
<feature type="transmembrane region" description="Helical" evidence="1">
    <location>
        <begin position="210"/>
        <end position="230"/>
    </location>
</feature>
<dbReference type="Proteomes" id="UP000242999">
    <property type="component" value="Unassembled WGS sequence"/>
</dbReference>
<gene>
    <name evidence="2" type="ORF">SAMN05421831_10487</name>
</gene>
<organism evidence="2 3">
    <name type="scientific">Allopseudospirillum japonicum</name>
    <dbReference type="NCBI Taxonomy" id="64971"/>
    <lineage>
        <taxon>Bacteria</taxon>
        <taxon>Pseudomonadati</taxon>
        <taxon>Pseudomonadota</taxon>
        <taxon>Gammaproteobacteria</taxon>
        <taxon>Oceanospirillales</taxon>
        <taxon>Oceanospirillaceae</taxon>
        <taxon>Allopseudospirillum</taxon>
    </lineage>
</organism>
<evidence type="ECO:0000313" key="2">
    <source>
        <dbReference type="EMBL" id="SEI55828.1"/>
    </source>
</evidence>
<protein>
    <submittedName>
        <fullName evidence="2">Uncharacterized protein</fullName>
    </submittedName>
</protein>
<reference evidence="3" key="1">
    <citation type="submission" date="2016-10" db="EMBL/GenBank/DDBJ databases">
        <authorList>
            <person name="Varghese N."/>
            <person name="Submissions S."/>
        </authorList>
    </citation>
    <scope>NUCLEOTIDE SEQUENCE [LARGE SCALE GENOMIC DNA]</scope>
    <source>
        <strain evidence="3">DSM 7165</strain>
    </source>
</reference>
<proteinExistence type="predicted"/>
<evidence type="ECO:0000256" key="1">
    <source>
        <dbReference type="SAM" id="Phobius"/>
    </source>
</evidence>
<sequence length="262" mass="28098">MLTLIKLGLAIGMVLGLAWVAQRFGAKIAGLLAGYPLGTAISLYFIGHEISPEFAAASALYTQAGFSCALALVSAHAGAIYFCRCRGYSGLQEVALAVLAGLSAYALTAWILQFLPPVLWATTGISLLCIGVCHYLMRTWPEAMAVGGRTTWVVIVLRGLAAAAMIIAITAAAHWLPASLAGLLAAFPVTLYPLLLIIHMSYGGAQTLTLIKHYPSGLGALLIYTLSLTYTYPHWGLVWGTFAGFVLATCYLWGWHRWRYQA</sequence>
<dbReference type="EMBL" id="FNYH01000004">
    <property type="protein sequence ID" value="SEI55828.1"/>
    <property type="molecule type" value="Genomic_DNA"/>
</dbReference>
<evidence type="ECO:0000313" key="3">
    <source>
        <dbReference type="Proteomes" id="UP000242999"/>
    </source>
</evidence>